<gene>
    <name evidence="1" type="ORF">AB835_11440</name>
</gene>
<evidence type="ECO:0000313" key="1">
    <source>
        <dbReference type="EMBL" id="ODS22960.1"/>
    </source>
</evidence>
<dbReference type="AlphaFoldDB" id="A0A1D2QN23"/>
<dbReference type="Proteomes" id="UP000242502">
    <property type="component" value="Unassembled WGS sequence"/>
</dbReference>
<accession>A0A1D2QN23</accession>
<protein>
    <submittedName>
        <fullName evidence="1">Uncharacterized protein</fullName>
    </submittedName>
</protein>
<organism evidence="1 2">
    <name type="scientific">Candidatus Endobugula sertula</name>
    <name type="common">Bugula neritina bacterial symbiont</name>
    <dbReference type="NCBI Taxonomy" id="62101"/>
    <lineage>
        <taxon>Bacteria</taxon>
        <taxon>Pseudomonadati</taxon>
        <taxon>Pseudomonadota</taxon>
        <taxon>Gammaproteobacteria</taxon>
        <taxon>Cellvibrionales</taxon>
        <taxon>Cellvibrionaceae</taxon>
        <taxon>Candidatus Endobugula</taxon>
    </lineage>
</organism>
<dbReference type="EMBL" id="MDLC01000045">
    <property type="protein sequence ID" value="ODS22960.1"/>
    <property type="molecule type" value="Genomic_DNA"/>
</dbReference>
<proteinExistence type="predicted"/>
<reference evidence="1 2" key="1">
    <citation type="journal article" date="2016" name="Appl. Environ. Microbiol.">
        <title>Lack of Overt Genome Reduction in the Bryostatin-Producing Bryozoan Symbiont "Candidatus Endobugula sertula".</title>
        <authorList>
            <person name="Miller I.J."/>
            <person name="Vanee N."/>
            <person name="Fong S.S."/>
            <person name="Lim-Fong G.E."/>
            <person name="Kwan J.C."/>
        </authorList>
    </citation>
    <scope>NUCLEOTIDE SEQUENCE [LARGE SCALE GENOMIC DNA]</scope>
    <source>
        <strain evidence="1">AB1-4</strain>
    </source>
</reference>
<sequence length="71" mass="7847">MTVISGASSVPCLTSAIVDYYIDEFTTFLLAKKLASEQIAEQGAYPCVGFISYDEYLNALKTLDITWQVTK</sequence>
<comment type="caution">
    <text evidence="1">The sequence shown here is derived from an EMBL/GenBank/DDBJ whole genome shotgun (WGS) entry which is preliminary data.</text>
</comment>
<dbReference type="STRING" id="62101.AB835_11440"/>
<evidence type="ECO:0000313" key="2">
    <source>
        <dbReference type="Proteomes" id="UP000242502"/>
    </source>
</evidence>
<name>A0A1D2QN23_9GAMM</name>